<sequence length="153" mass="17021">MMDGCVTQCCTDLFRRDLLLVQVLLHDRVGGLSEHVHERIAIFLREFLQVFWDVYNFPASPKLLAIPHPCLHGDEIDDASVIALGADRQLNNCHVCLEAILDRGQGSIKICPGAVHLVDETHARDFVVVSLAPHGLCLWLYAGYAVEHRNGAI</sequence>
<dbReference type="AntiFam" id="ANF00072">
    <property type="entry name" value="Shadow ORF (opposite TypA)"/>
</dbReference>
<evidence type="ECO:0000313" key="1">
    <source>
        <dbReference type="EMBL" id="CAB4807240.1"/>
    </source>
</evidence>
<protein>
    <submittedName>
        <fullName evidence="1">Unannotated protein</fullName>
    </submittedName>
</protein>
<organism evidence="1">
    <name type="scientific">freshwater metagenome</name>
    <dbReference type="NCBI Taxonomy" id="449393"/>
    <lineage>
        <taxon>unclassified sequences</taxon>
        <taxon>metagenomes</taxon>
        <taxon>ecological metagenomes</taxon>
    </lineage>
</organism>
<proteinExistence type="predicted"/>
<name>A0A6J6YCV4_9ZZZZ</name>
<accession>A0A6J6YCV4</accession>
<dbReference type="AlphaFoldDB" id="A0A6J6YCV4"/>
<reference evidence="1" key="1">
    <citation type="submission" date="2020-05" db="EMBL/GenBank/DDBJ databases">
        <authorList>
            <person name="Chiriac C."/>
            <person name="Salcher M."/>
            <person name="Ghai R."/>
            <person name="Kavagutti S V."/>
        </authorList>
    </citation>
    <scope>NUCLEOTIDE SEQUENCE</scope>
</reference>
<gene>
    <name evidence="1" type="ORF">UFOPK3046_00910</name>
</gene>
<dbReference type="EMBL" id="CAFAAQ010000069">
    <property type="protein sequence ID" value="CAB4807240.1"/>
    <property type="molecule type" value="Genomic_DNA"/>
</dbReference>